<dbReference type="Pfam" id="PF24883">
    <property type="entry name" value="NPHP3_N"/>
    <property type="match status" value="1"/>
</dbReference>
<dbReference type="PANTHER" id="PTHR10039:SF5">
    <property type="entry name" value="NACHT DOMAIN-CONTAINING PROTEIN"/>
    <property type="match status" value="1"/>
</dbReference>
<feature type="domain" description="Nephrocystin 3-like N-terminal" evidence="2">
    <location>
        <begin position="287"/>
        <end position="439"/>
    </location>
</feature>
<dbReference type="InterPro" id="IPR027417">
    <property type="entry name" value="P-loop_NTPase"/>
</dbReference>
<dbReference type="Proteomes" id="UP001302126">
    <property type="component" value="Unassembled WGS sequence"/>
</dbReference>
<evidence type="ECO:0000256" key="1">
    <source>
        <dbReference type="ARBA" id="ARBA00022737"/>
    </source>
</evidence>
<comment type="caution">
    <text evidence="3">The sequence shown here is derived from an EMBL/GenBank/DDBJ whole genome shotgun (WGS) entry which is preliminary data.</text>
</comment>
<dbReference type="EMBL" id="MU864466">
    <property type="protein sequence ID" value="KAK4184995.1"/>
    <property type="molecule type" value="Genomic_DNA"/>
</dbReference>
<dbReference type="SUPFAM" id="SSF52540">
    <property type="entry name" value="P-loop containing nucleoside triphosphate hydrolases"/>
    <property type="match status" value="1"/>
</dbReference>
<protein>
    <recommendedName>
        <fullName evidence="2">Nephrocystin 3-like N-terminal domain-containing protein</fullName>
    </recommendedName>
</protein>
<dbReference type="Gene3D" id="3.40.50.300">
    <property type="entry name" value="P-loop containing nucleotide triphosphate hydrolases"/>
    <property type="match status" value="1"/>
</dbReference>
<evidence type="ECO:0000259" key="2">
    <source>
        <dbReference type="Pfam" id="PF24883"/>
    </source>
</evidence>
<gene>
    <name evidence="3" type="ORF">QBC35DRAFT_454718</name>
</gene>
<dbReference type="AlphaFoldDB" id="A0AAN6WN46"/>
<keyword evidence="4" id="KW-1185">Reference proteome</keyword>
<organism evidence="3 4">
    <name type="scientific">Podospora australis</name>
    <dbReference type="NCBI Taxonomy" id="1536484"/>
    <lineage>
        <taxon>Eukaryota</taxon>
        <taxon>Fungi</taxon>
        <taxon>Dikarya</taxon>
        <taxon>Ascomycota</taxon>
        <taxon>Pezizomycotina</taxon>
        <taxon>Sordariomycetes</taxon>
        <taxon>Sordariomycetidae</taxon>
        <taxon>Sordariales</taxon>
        <taxon>Podosporaceae</taxon>
        <taxon>Podospora</taxon>
    </lineage>
</organism>
<keyword evidence="1" id="KW-0677">Repeat</keyword>
<accession>A0AAN6WN46</accession>
<evidence type="ECO:0000313" key="3">
    <source>
        <dbReference type="EMBL" id="KAK4184995.1"/>
    </source>
</evidence>
<sequence length="956" mass="108175">MEPLSALSLAACVVQFVDFGSRLLHGAVEIYNSATGESYETSHWSRVTSDLQRLTAEVEQKAKVVDNKSGSEFEVIFIRSCAECKTISEDLAQALSHIQSRSTRDDSAIARATRSFKAAFETIWSRPRIARTMTQLLEIRQQIMMAVLLCLWGEDRQRGEGLAQFARQQQDILRSLNDLVEATRSLKADGVELPVRDPLNKARVQLEAAIKTTWQPQMVSDVRHLGLSGYEISEEDRIAVEKAILESFLFESFRSRLDKIPEAHEKTFRWVFRSPRCYPSSKPMWCSFTDWLEDADTKRIYWITGKPGSGKSTLMRFIMEDRESKLQSSLCRWAGDVPVLTASFYSWHAGTSLQKSQEGLLRTVLYQLLSQRPAPMPDWNLSELLECFDGLVSQSGIDFKLALFIDGLGEFIESDHDSLIKLVQKTSTHRGVKVCVSSRPWNVFNDAFCQDPSLKLENLTKNDIEALVEHEFAGNAGYRELSTVYVDEASKLLKDIVEKSNADLTEGSLFQELQSHLDDLPDDLSDLYAKIWNRIQPDFRKEASEYIQILEKSKKLVGNLQVSLLWLCHKSVSLDLDVEAMRPEAKRAAIGNTKRRLNSRTKNLLEVPENSDQVDYLHRTAHEWVVTHWEQIVADGPARFDPALAILKGVRIRHDAFRTGASKRMFEAIIKLLCKCFYEIADPQDALFLEIMTRLDRSTVDAGSDCWVCDGNWTSHQSCFLYFCTAIGLDGYVRDRVTAAPEVVMKIPCTKSPWPLLQAAVYGSSFSILDRQWKPHASQAAMRQYEESKALGLGPVNLVPGDLFSIIHHCPTTYGRRRRDLVEFLPNTCTYSSEVIASIRRRGPIDAVSIDRSGWDDPGPDETRVYVKHMVECLTAAAAMAGVKPLCEEEETSTKPSSVGEESSRSISMVGDKFDRKYKIVADPLPGLSIPSRVVRDRKHGARFGRLRQWLKKART</sequence>
<reference evidence="3" key="1">
    <citation type="journal article" date="2023" name="Mol. Phylogenet. Evol.">
        <title>Genome-scale phylogeny and comparative genomics of the fungal order Sordariales.</title>
        <authorList>
            <person name="Hensen N."/>
            <person name="Bonometti L."/>
            <person name="Westerberg I."/>
            <person name="Brannstrom I.O."/>
            <person name="Guillou S."/>
            <person name="Cros-Aarteil S."/>
            <person name="Calhoun S."/>
            <person name="Haridas S."/>
            <person name="Kuo A."/>
            <person name="Mondo S."/>
            <person name="Pangilinan J."/>
            <person name="Riley R."/>
            <person name="LaButti K."/>
            <person name="Andreopoulos B."/>
            <person name="Lipzen A."/>
            <person name="Chen C."/>
            <person name="Yan M."/>
            <person name="Daum C."/>
            <person name="Ng V."/>
            <person name="Clum A."/>
            <person name="Steindorff A."/>
            <person name="Ohm R.A."/>
            <person name="Martin F."/>
            <person name="Silar P."/>
            <person name="Natvig D.O."/>
            <person name="Lalanne C."/>
            <person name="Gautier V."/>
            <person name="Ament-Velasquez S.L."/>
            <person name="Kruys A."/>
            <person name="Hutchinson M.I."/>
            <person name="Powell A.J."/>
            <person name="Barry K."/>
            <person name="Miller A.N."/>
            <person name="Grigoriev I.V."/>
            <person name="Debuchy R."/>
            <person name="Gladieux P."/>
            <person name="Hiltunen Thoren M."/>
            <person name="Johannesson H."/>
        </authorList>
    </citation>
    <scope>NUCLEOTIDE SEQUENCE</scope>
    <source>
        <strain evidence="3">PSN309</strain>
    </source>
</reference>
<dbReference type="InterPro" id="IPR056884">
    <property type="entry name" value="NPHP3-like_N"/>
</dbReference>
<proteinExistence type="predicted"/>
<reference evidence="3" key="2">
    <citation type="submission" date="2023-05" db="EMBL/GenBank/DDBJ databases">
        <authorList>
            <consortium name="Lawrence Berkeley National Laboratory"/>
            <person name="Steindorff A."/>
            <person name="Hensen N."/>
            <person name="Bonometti L."/>
            <person name="Westerberg I."/>
            <person name="Brannstrom I.O."/>
            <person name="Guillou S."/>
            <person name="Cros-Aarteil S."/>
            <person name="Calhoun S."/>
            <person name="Haridas S."/>
            <person name="Kuo A."/>
            <person name="Mondo S."/>
            <person name="Pangilinan J."/>
            <person name="Riley R."/>
            <person name="Labutti K."/>
            <person name="Andreopoulos B."/>
            <person name="Lipzen A."/>
            <person name="Chen C."/>
            <person name="Yanf M."/>
            <person name="Daum C."/>
            <person name="Ng V."/>
            <person name="Clum A."/>
            <person name="Ohm R."/>
            <person name="Martin F."/>
            <person name="Silar P."/>
            <person name="Natvig D."/>
            <person name="Lalanne C."/>
            <person name="Gautier V."/>
            <person name="Ament-Velasquez S.L."/>
            <person name="Kruys A."/>
            <person name="Hutchinson M.I."/>
            <person name="Powell A.J."/>
            <person name="Barry K."/>
            <person name="Miller A.N."/>
            <person name="Grigoriev I.V."/>
            <person name="Debuchy R."/>
            <person name="Gladieux P."/>
            <person name="Thoren M.H."/>
            <person name="Johannesson H."/>
        </authorList>
    </citation>
    <scope>NUCLEOTIDE SEQUENCE</scope>
    <source>
        <strain evidence="3">PSN309</strain>
    </source>
</reference>
<name>A0AAN6WN46_9PEZI</name>
<dbReference type="PANTHER" id="PTHR10039">
    <property type="entry name" value="AMELOGENIN"/>
    <property type="match status" value="1"/>
</dbReference>
<evidence type="ECO:0000313" key="4">
    <source>
        <dbReference type="Proteomes" id="UP001302126"/>
    </source>
</evidence>